<dbReference type="Gene3D" id="2.60.40.1120">
    <property type="entry name" value="Carboxypeptidase-like, regulatory domain"/>
    <property type="match status" value="1"/>
</dbReference>
<dbReference type="Proteomes" id="UP001172082">
    <property type="component" value="Unassembled WGS sequence"/>
</dbReference>
<dbReference type="SUPFAM" id="SSF49464">
    <property type="entry name" value="Carboxypeptidase regulatory domain-like"/>
    <property type="match status" value="1"/>
</dbReference>
<dbReference type="Pfam" id="PF18939">
    <property type="entry name" value="DUF5686"/>
    <property type="match status" value="1"/>
</dbReference>
<name>A0ABT8KS87_9BACT</name>
<comment type="caution">
    <text evidence="1">The sequence shown here is derived from an EMBL/GenBank/DDBJ whole genome shotgun (WGS) entry which is preliminary data.</text>
</comment>
<dbReference type="Pfam" id="PF13715">
    <property type="entry name" value="CarbopepD_reg_2"/>
    <property type="match status" value="1"/>
</dbReference>
<organism evidence="1 2">
    <name type="scientific">Splendidivirga corallicola</name>
    <dbReference type="NCBI Taxonomy" id="3051826"/>
    <lineage>
        <taxon>Bacteria</taxon>
        <taxon>Pseudomonadati</taxon>
        <taxon>Bacteroidota</taxon>
        <taxon>Cytophagia</taxon>
        <taxon>Cytophagales</taxon>
        <taxon>Splendidivirgaceae</taxon>
        <taxon>Splendidivirga</taxon>
    </lineage>
</organism>
<keyword evidence="2" id="KW-1185">Reference proteome</keyword>
<accession>A0ABT8KS87</accession>
<sequence length="856" mass="98980">MRRIFGLTHPVNITRHGLMNSRNKIVSKILFCLTLCQLTSAVLFAQQTVIKGKVTDTESGDPVPFANIVFAGTTIGTTTDFEGFFELKSDEPTDSVYASYIGYITKVKAVQKGQTQVINFQLTPQIVSLNEVVFVAGENPAFEILRNVVRNKKKNDKRSLKSFEYESYNKIEFDIDNISDKLRSKKIFQKISQVMDSLDQIAGEDGKPILPIFISESISKFYLRYDPKLQKEEILKTKVTGVGIEDGGLVSQVIGSTFQQYNFYINWVNLVNKEFISPIADGWKTYYDYELKDTVNVGGHECYRLEVWPKGEQDLAFSGTIWITTKEYALKQVDLLVNKEANLNYIEKIRIQQELEPTDAGPWIPSKVRVLIDIGEITNKSAGMLGKFYSSNKDWVINEPRKPGFYTTLIELAEDARIQEPDFWEQNRHDSLTDTEKHVYAMIDTLRNIPVVKTFTDVLKTAFNGYWKVGKIDLGPYVRSFANNEVEGIRLGLGFRTNINFSDKWIFQGYGAYGFDDQRWKYLGAVDYIIARKPWTKVGFEHRKDMDQIWLLTDDLENSSIFFAFSQFGNITRPFTHTENTFRFETQLRKGWIQRIKIKNEDYKPLFPFAYYVDPGNAESETRSDFKTTEVSFETRFAKDEIFIQNDNQRMSLGTIKWPALTLRYTVGLKDVLGGDFNYHKLNFNIKQSLKLGFFGVSKYSLSGGYIFSQLPYPLLKSHIGNESPFYTQVAYNLMDYFEFVSDRYVSLRYNHHFEGFVLNRIPLMKKLKWRLVANANLIYGDLRDENLDATVPELDDLGNPVPIFKTLSDKPYVELGYGIENIFKIFRVDVFHRLTYLEDPDTRKFGVKFSFQFIL</sequence>
<dbReference type="EMBL" id="JAUJEA010000008">
    <property type="protein sequence ID" value="MDN5203615.1"/>
    <property type="molecule type" value="Genomic_DNA"/>
</dbReference>
<evidence type="ECO:0000313" key="2">
    <source>
        <dbReference type="Proteomes" id="UP001172082"/>
    </source>
</evidence>
<reference evidence="1" key="1">
    <citation type="submission" date="2023-06" db="EMBL/GenBank/DDBJ databases">
        <title>Genomic of Parafulvivirga corallium.</title>
        <authorList>
            <person name="Wang G."/>
        </authorList>
    </citation>
    <scope>NUCLEOTIDE SEQUENCE</scope>
    <source>
        <strain evidence="1">BMA10</strain>
    </source>
</reference>
<gene>
    <name evidence="1" type="ORF">QQ008_19660</name>
</gene>
<dbReference type="InterPro" id="IPR043741">
    <property type="entry name" value="DUF5686"/>
</dbReference>
<dbReference type="RefSeq" id="WP_346753638.1">
    <property type="nucleotide sequence ID" value="NZ_JAUJEA010000008.1"/>
</dbReference>
<evidence type="ECO:0000313" key="1">
    <source>
        <dbReference type="EMBL" id="MDN5203615.1"/>
    </source>
</evidence>
<dbReference type="InterPro" id="IPR008969">
    <property type="entry name" value="CarboxyPept-like_regulatory"/>
</dbReference>
<protein>
    <submittedName>
        <fullName evidence="1">DUF5686 family protein</fullName>
    </submittedName>
</protein>
<proteinExistence type="predicted"/>